<dbReference type="OrthoDB" id="9789083at2"/>
<dbReference type="GO" id="GO:0004316">
    <property type="term" value="F:3-oxoacyl-[acyl-carrier-protein] reductase (NADPH) activity"/>
    <property type="evidence" value="ECO:0007669"/>
    <property type="project" value="UniProtKB-EC"/>
</dbReference>
<gene>
    <name evidence="4" type="primary">fabG_20</name>
    <name evidence="4" type="ORF">SAMEA1982600_03263</name>
</gene>
<dbReference type="EMBL" id="FKBS01000017">
    <property type="protein sequence ID" value="SAI41110.1"/>
    <property type="molecule type" value="Genomic_DNA"/>
</dbReference>
<reference evidence="4 5" key="1">
    <citation type="submission" date="2016-03" db="EMBL/GenBank/DDBJ databases">
        <authorList>
            <consortium name="Pathogen Informatics"/>
        </authorList>
    </citation>
    <scope>NUCLEOTIDE SEQUENCE [LARGE SCALE GENOMIC DNA]</scope>
    <source>
        <strain evidence="4 5">NCTC13364</strain>
    </source>
</reference>
<evidence type="ECO:0000256" key="1">
    <source>
        <dbReference type="ARBA" id="ARBA00006484"/>
    </source>
</evidence>
<evidence type="ECO:0000313" key="5">
    <source>
        <dbReference type="Proteomes" id="UP000077037"/>
    </source>
</evidence>
<dbReference type="Pfam" id="PF00106">
    <property type="entry name" value="adh_short"/>
    <property type="match status" value="1"/>
</dbReference>
<comment type="similarity">
    <text evidence="1 3">Belongs to the short-chain dehydrogenases/reductases (SDR) family.</text>
</comment>
<dbReference type="SUPFAM" id="SSF51735">
    <property type="entry name" value="NAD(P)-binding Rossmann-fold domains"/>
    <property type="match status" value="1"/>
</dbReference>
<evidence type="ECO:0000256" key="2">
    <source>
        <dbReference type="ARBA" id="ARBA00023002"/>
    </source>
</evidence>
<dbReference type="Proteomes" id="UP000077037">
    <property type="component" value="Unassembled WGS sequence"/>
</dbReference>
<organism evidence="4 5">
    <name type="scientific">Bordetella ansorpii</name>
    <dbReference type="NCBI Taxonomy" id="288768"/>
    <lineage>
        <taxon>Bacteria</taxon>
        <taxon>Pseudomonadati</taxon>
        <taxon>Pseudomonadota</taxon>
        <taxon>Betaproteobacteria</taxon>
        <taxon>Burkholderiales</taxon>
        <taxon>Alcaligenaceae</taxon>
        <taxon>Bordetella</taxon>
    </lineage>
</organism>
<keyword evidence="2 4" id="KW-0560">Oxidoreductase</keyword>
<evidence type="ECO:0000313" key="4">
    <source>
        <dbReference type="EMBL" id="SAI41110.1"/>
    </source>
</evidence>
<protein>
    <submittedName>
        <fullName evidence="4">Short chain dehydrogenase</fullName>
        <ecNumber evidence="4">1.-.-.-</ecNumber>
        <ecNumber evidence="4">1.1.1.100</ecNumber>
    </submittedName>
</protein>
<dbReference type="NCBIfam" id="NF005065">
    <property type="entry name" value="PRK06482.1"/>
    <property type="match status" value="1"/>
</dbReference>
<dbReference type="CDD" id="cd05374">
    <property type="entry name" value="17beta-HSD-like_SDR_c"/>
    <property type="match status" value="1"/>
</dbReference>
<dbReference type="PRINTS" id="PR00080">
    <property type="entry name" value="SDRFAMILY"/>
</dbReference>
<dbReference type="EC" id="1.1.1.100" evidence="4"/>
<dbReference type="AlphaFoldDB" id="A0A157Q697"/>
<dbReference type="RefSeq" id="WP_082887283.1">
    <property type="nucleotide sequence ID" value="NZ_FKBS01000017.1"/>
</dbReference>
<dbReference type="PANTHER" id="PTHR43976:SF16">
    <property type="entry name" value="SHORT-CHAIN DEHYDROGENASE_REDUCTASE FAMILY PROTEIN"/>
    <property type="match status" value="1"/>
</dbReference>
<dbReference type="InterPro" id="IPR051911">
    <property type="entry name" value="SDR_oxidoreductase"/>
</dbReference>
<dbReference type="PANTHER" id="PTHR43976">
    <property type="entry name" value="SHORT CHAIN DEHYDROGENASE"/>
    <property type="match status" value="1"/>
</dbReference>
<evidence type="ECO:0000256" key="3">
    <source>
        <dbReference type="RuleBase" id="RU000363"/>
    </source>
</evidence>
<dbReference type="EC" id="1.-.-.-" evidence="4"/>
<dbReference type="PRINTS" id="PR00081">
    <property type="entry name" value="GDHRDH"/>
</dbReference>
<dbReference type="InterPro" id="IPR002347">
    <property type="entry name" value="SDR_fam"/>
</dbReference>
<sequence>MSKTWFITGASAGLGRLLTERLLARGDRVVATLRREGALDDLRSRHGGALRVLKLDVTDTQAIRAGVDQAFQAMGRIDVVVSNAAYGLFGAAEELTDAQIARQIATNLAGSIQLIRAALPHLRGQGGGRIVQVSSEGGQIAYPNFSLYHATKWGIEGFVESVAQEVAPFGIDFLIVEPGPTHTNFGANLDQAEPMACYAHTPSGAVRRAIATGDFAAFGDAAKTVDAMIPVMDAPNPPLRLALGQSAYESIRKALAQRLDAVQAQRDVALSVMPQGGQRVRTGWREASHSLPDRGA</sequence>
<accession>A0A157Q697</accession>
<dbReference type="Gene3D" id="3.40.50.720">
    <property type="entry name" value="NAD(P)-binding Rossmann-like Domain"/>
    <property type="match status" value="1"/>
</dbReference>
<name>A0A157Q697_9BORD</name>
<dbReference type="InterPro" id="IPR036291">
    <property type="entry name" value="NAD(P)-bd_dom_sf"/>
</dbReference>
<proteinExistence type="inferred from homology"/>